<evidence type="ECO:0000313" key="2">
    <source>
        <dbReference type="Proteomes" id="UP000765509"/>
    </source>
</evidence>
<keyword evidence="2" id="KW-1185">Reference proteome</keyword>
<accession>A0A9Q3CMD5</accession>
<name>A0A9Q3CMD5_9BASI</name>
<evidence type="ECO:0000313" key="1">
    <source>
        <dbReference type="EMBL" id="MBW0487919.1"/>
    </source>
</evidence>
<dbReference type="Proteomes" id="UP000765509">
    <property type="component" value="Unassembled WGS sequence"/>
</dbReference>
<reference evidence="1" key="1">
    <citation type="submission" date="2021-03" db="EMBL/GenBank/DDBJ databases">
        <title>Draft genome sequence of rust myrtle Austropuccinia psidii MF-1, a brazilian biotype.</title>
        <authorList>
            <person name="Quecine M.C."/>
            <person name="Pachon D.M.R."/>
            <person name="Bonatelli M.L."/>
            <person name="Correr F.H."/>
            <person name="Franceschini L.M."/>
            <person name="Leite T.F."/>
            <person name="Margarido G.R.A."/>
            <person name="Almeida C.A."/>
            <person name="Ferrarezi J.A."/>
            <person name="Labate C.A."/>
        </authorList>
    </citation>
    <scope>NUCLEOTIDE SEQUENCE</scope>
    <source>
        <strain evidence="1">MF-1</strain>
    </source>
</reference>
<dbReference type="EMBL" id="AVOT02009347">
    <property type="protein sequence ID" value="MBW0487919.1"/>
    <property type="molecule type" value="Genomic_DNA"/>
</dbReference>
<organism evidence="1 2">
    <name type="scientific">Austropuccinia psidii MF-1</name>
    <dbReference type="NCBI Taxonomy" id="1389203"/>
    <lineage>
        <taxon>Eukaryota</taxon>
        <taxon>Fungi</taxon>
        <taxon>Dikarya</taxon>
        <taxon>Basidiomycota</taxon>
        <taxon>Pucciniomycotina</taxon>
        <taxon>Pucciniomycetes</taxon>
        <taxon>Pucciniales</taxon>
        <taxon>Sphaerophragmiaceae</taxon>
        <taxon>Austropuccinia</taxon>
    </lineage>
</organism>
<gene>
    <name evidence="1" type="ORF">O181_027634</name>
</gene>
<comment type="caution">
    <text evidence="1">The sequence shown here is derived from an EMBL/GenBank/DDBJ whole genome shotgun (WGS) entry which is preliminary data.</text>
</comment>
<protein>
    <submittedName>
        <fullName evidence="1">Uncharacterized protein</fullName>
    </submittedName>
</protein>
<sequence>MINMKLKKFKVELEHAIKLRCIEQCSTEDYINPKEDIITRTRIGKTWTRNPMESKTVPNTSKEDRRHFLKLHKCESTSNLASTCSQRTKINKVQVIEED</sequence>
<proteinExistence type="predicted"/>
<dbReference type="AlphaFoldDB" id="A0A9Q3CMD5"/>